<dbReference type="AlphaFoldDB" id="A0A1X7NZT8"/>
<evidence type="ECO:0000313" key="5">
    <source>
        <dbReference type="Proteomes" id="UP000193083"/>
    </source>
</evidence>
<dbReference type="Gene3D" id="3.60.10.10">
    <property type="entry name" value="Endonuclease/exonuclease/phosphatase"/>
    <property type="match status" value="1"/>
</dbReference>
<protein>
    <submittedName>
        <fullName evidence="4">Uncharacterized conserved protein YafD, endonuclease/exonuclease/phosphatase (EEP) superfamily</fullName>
    </submittedName>
</protein>
<feature type="transmembrane region" description="Helical" evidence="2">
    <location>
        <begin position="41"/>
        <end position="59"/>
    </location>
</feature>
<dbReference type="InterPro" id="IPR005135">
    <property type="entry name" value="Endo/exonuclease/phosphatase"/>
</dbReference>
<dbReference type="GO" id="GO:0004519">
    <property type="term" value="F:endonuclease activity"/>
    <property type="evidence" value="ECO:0007669"/>
    <property type="project" value="UniProtKB-KW"/>
</dbReference>
<keyword evidence="5" id="KW-1185">Reference proteome</keyword>
<dbReference type="Pfam" id="PF03372">
    <property type="entry name" value="Exo_endo_phos"/>
    <property type="match status" value="1"/>
</dbReference>
<keyword evidence="2" id="KW-1133">Transmembrane helix</keyword>
<keyword evidence="2" id="KW-0472">Membrane</keyword>
<feature type="region of interest" description="Disordered" evidence="1">
    <location>
        <begin position="326"/>
        <end position="346"/>
    </location>
</feature>
<evidence type="ECO:0000256" key="1">
    <source>
        <dbReference type="SAM" id="MobiDB-lite"/>
    </source>
</evidence>
<feature type="transmembrane region" description="Helical" evidence="2">
    <location>
        <begin position="66"/>
        <end position="84"/>
    </location>
</feature>
<keyword evidence="4" id="KW-0255">Endonuclease</keyword>
<dbReference type="EMBL" id="FXBL01000004">
    <property type="protein sequence ID" value="SMH43109.1"/>
    <property type="molecule type" value="Genomic_DNA"/>
</dbReference>
<gene>
    <name evidence="4" type="ORF">SAMN02982922_2833</name>
</gene>
<keyword evidence="4" id="KW-0540">Nuclease</keyword>
<keyword evidence="2" id="KW-0812">Transmembrane</keyword>
<sequence>MKRAVTVLSIMLLVACGIAAAAIGLGFLGRLHPAFDSFSHFRLHLAALLAVGAFGLIAAGFRREAFAGLALATGAAFVTPGTWFDNAISNQAKASAAPDDRATYRLLHLNARFDHPDPGRFLSLIARLRPDVVTVNEVSAMWRQRLETLSAAYPYSTFCDARGKVGGVAILSRRPLAEGATGECVDGGTLAIAPIDFAGEIVTVAALHLYWPWPFEQPAQVERIAPRLSQLPDAAILAGDFNAARWSGTFSKIAAASRLEDAGPVGPSWLPRILPDALRRAAGLGIDHVLAGAGLIVTKLERAEDVGSDHLPVLTEFWVPSQARPEASGTTVVTTPAERAATSLGA</sequence>
<proteinExistence type="predicted"/>
<reference evidence="4 5" key="1">
    <citation type="submission" date="2017-04" db="EMBL/GenBank/DDBJ databases">
        <authorList>
            <person name="Afonso C.L."/>
            <person name="Miller P.J."/>
            <person name="Scott M.A."/>
            <person name="Spackman E."/>
            <person name="Goraichik I."/>
            <person name="Dimitrov K.M."/>
            <person name="Suarez D.L."/>
            <person name="Swayne D.E."/>
        </authorList>
    </citation>
    <scope>NUCLEOTIDE SEQUENCE [LARGE SCALE GENOMIC DNA]</scope>
    <source>
        <strain evidence="4 5">B5P</strain>
    </source>
</reference>
<dbReference type="OrthoDB" id="3808618at2"/>
<keyword evidence="4" id="KW-0378">Hydrolase</keyword>
<feature type="domain" description="Endonuclease/exonuclease/phosphatase" evidence="3">
    <location>
        <begin position="109"/>
        <end position="310"/>
    </location>
</feature>
<evidence type="ECO:0000256" key="2">
    <source>
        <dbReference type="SAM" id="Phobius"/>
    </source>
</evidence>
<dbReference type="PROSITE" id="PS51257">
    <property type="entry name" value="PROKAR_LIPOPROTEIN"/>
    <property type="match status" value="1"/>
</dbReference>
<evidence type="ECO:0000259" key="3">
    <source>
        <dbReference type="Pfam" id="PF03372"/>
    </source>
</evidence>
<organism evidence="4 5">
    <name type="scientific">Mesorhizobium australicum</name>
    <dbReference type="NCBI Taxonomy" id="536018"/>
    <lineage>
        <taxon>Bacteria</taxon>
        <taxon>Pseudomonadati</taxon>
        <taxon>Pseudomonadota</taxon>
        <taxon>Alphaproteobacteria</taxon>
        <taxon>Hyphomicrobiales</taxon>
        <taxon>Phyllobacteriaceae</taxon>
        <taxon>Mesorhizobium</taxon>
    </lineage>
</organism>
<dbReference type="GO" id="GO:0004527">
    <property type="term" value="F:exonuclease activity"/>
    <property type="evidence" value="ECO:0007669"/>
    <property type="project" value="UniProtKB-KW"/>
</dbReference>
<dbReference type="InterPro" id="IPR036691">
    <property type="entry name" value="Endo/exonu/phosph_ase_sf"/>
</dbReference>
<accession>A0A1X7NZT8</accession>
<name>A0A1X7NZT8_9HYPH</name>
<keyword evidence="4" id="KW-0269">Exonuclease</keyword>
<dbReference type="Proteomes" id="UP000193083">
    <property type="component" value="Unassembled WGS sequence"/>
</dbReference>
<dbReference type="SUPFAM" id="SSF56219">
    <property type="entry name" value="DNase I-like"/>
    <property type="match status" value="1"/>
</dbReference>
<evidence type="ECO:0000313" key="4">
    <source>
        <dbReference type="EMBL" id="SMH43109.1"/>
    </source>
</evidence>
<dbReference type="RefSeq" id="WP_085464734.1">
    <property type="nucleotide sequence ID" value="NZ_FXBL01000004.1"/>
</dbReference>